<dbReference type="SUPFAM" id="SSF56601">
    <property type="entry name" value="beta-lactamase/transpeptidase-like"/>
    <property type="match status" value="1"/>
</dbReference>
<dbReference type="SUPFAM" id="SSF69189">
    <property type="entry name" value="Penicillin-binding protein associated domain"/>
    <property type="match status" value="1"/>
</dbReference>
<dbReference type="PANTHER" id="PTHR21581">
    <property type="entry name" value="D-ALANYL-D-ALANINE CARBOXYPEPTIDASE"/>
    <property type="match status" value="1"/>
</dbReference>
<dbReference type="InterPro" id="IPR001967">
    <property type="entry name" value="Peptidase_S11_N"/>
</dbReference>
<keyword evidence="5 18" id="KW-0121">Carboxypeptidase</keyword>
<dbReference type="GO" id="GO:0008360">
    <property type="term" value="P:regulation of cell shape"/>
    <property type="evidence" value="ECO:0007669"/>
    <property type="project" value="UniProtKB-KW"/>
</dbReference>
<evidence type="ECO:0000256" key="8">
    <source>
        <dbReference type="ARBA" id="ARBA00022801"/>
    </source>
</evidence>
<dbReference type="InterPro" id="IPR012907">
    <property type="entry name" value="Peptidase_S11_C"/>
</dbReference>
<dbReference type="InterPro" id="IPR015956">
    <property type="entry name" value="Peniciliin-bd_prot_C_sf"/>
</dbReference>
<feature type="active site" description="Proton acceptor" evidence="13">
    <location>
        <position position="62"/>
    </location>
</feature>
<comment type="similarity">
    <text evidence="3 15">Belongs to the peptidase S11 family.</text>
</comment>
<dbReference type="GO" id="GO:0071555">
    <property type="term" value="P:cell wall organization"/>
    <property type="evidence" value="ECO:0007669"/>
    <property type="project" value="UniProtKB-KW"/>
</dbReference>
<keyword evidence="11" id="KW-0961">Cell wall biogenesis/degradation</keyword>
<reference evidence="18" key="1">
    <citation type="submission" date="2016-04" db="EMBL/GenBank/DDBJ databases">
        <authorList>
            <person name="Evans L.H."/>
            <person name="Alamgir A."/>
            <person name="Owens N."/>
            <person name="Weber N.D."/>
            <person name="Virtaneva K."/>
            <person name="Barbian K."/>
            <person name="Babar A."/>
            <person name="Rosenke K."/>
        </authorList>
    </citation>
    <scope>NUCLEOTIDE SEQUENCE</scope>
    <source>
        <strain evidence="18">86</strain>
    </source>
</reference>
<evidence type="ECO:0000256" key="4">
    <source>
        <dbReference type="ARBA" id="ARBA00012448"/>
    </source>
</evidence>
<sequence length="386" mass="41222">MKRIVAAMLAALFLCSSIFVKAEGLSAPELSASCAILVDARTGRVLFEKNSNEKRAIASITKLMTALVAIRSMPDLSQEVTVKREYTLVGGSSMYLKMGEKVTLETLLYGLLMVSGNDAALAIADFCGGGVENFVGWMNDWAAELGMDNTHFANPSGLPDDTHYSTAADMAKLARAVMENEVLAKVVSTKTITIGGHSFSNHNKLLWQYEGCIGMKTGYTDAAGRTLVSCAERAGQRLIVVTLNAPNDWKDHAALLDYGFAAYPQQTLAVAGKEIRSLAVTGSLVRLVPVAAAENLSYPLAEGEKVSSKLILPESVHAPVRKGSLAGEAVFYVEGIEIGRTYLVYAASVANNEPKGRSLIELIRGLLNRPKEASFLAAFGTGTFSA</sequence>
<evidence type="ECO:0000256" key="14">
    <source>
        <dbReference type="PIRSR" id="PIRSR618044-2"/>
    </source>
</evidence>
<name>A0A212JYZ7_9FIRM</name>
<dbReference type="EC" id="3.4.16.4" evidence="4"/>
<dbReference type="Gene3D" id="3.40.710.10">
    <property type="entry name" value="DD-peptidase/beta-lactamase superfamily"/>
    <property type="match status" value="1"/>
</dbReference>
<dbReference type="AlphaFoldDB" id="A0A212JYZ7"/>
<keyword evidence="6" id="KW-0645">Protease</keyword>
<evidence type="ECO:0000256" key="5">
    <source>
        <dbReference type="ARBA" id="ARBA00022645"/>
    </source>
</evidence>
<dbReference type="InterPro" id="IPR018044">
    <property type="entry name" value="Peptidase_S11"/>
</dbReference>
<evidence type="ECO:0000256" key="3">
    <source>
        <dbReference type="ARBA" id="ARBA00007164"/>
    </source>
</evidence>
<comment type="pathway">
    <text evidence="2">Cell wall biogenesis; peptidoglycan biosynthesis.</text>
</comment>
<dbReference type="InterPro" id="IPR012338">
    <property type="entry name" value="Beta-lactam/transpept-like"/>
</dbReference>
<dbReference type="Pfam" id="PF00768">
    <property type="entry name" value="Peptidase_S11"/>
    <property type="match status" value="1"/>
</dbReference>
<evidence type="ECO:0000256" key="1">
    <source>
        <dbReference type="ARBA" id="ARBA00003217"/>
    </source>
</evidence>
<proteinExistence type="inferred from homology"/>
<evidence type="ECO:0000256" key="12">
    <source>
        <dbReference type="ARBA" id="ARBA00034000"/>
    </source>
</evidence>
<keyword evidence="7 16" id="KW-0732">Signal</keyword>
<feature type="signal peptide" evidence="16">
    <location>
        <begin position="1"/>
        <end position="22"/>
    </location>
</feature>
<evidence type="ECO:0000256" key="13">
    <source>
        <dbReference type="PIRSR" id="PIRSR618044-1"/>
    </source>
</evidence>
<dbReference type="UniPathway" id="UPA00219"/>
<feature type="active site" description="Acyl-ester intermediate" evidence="13">
    <location>
        <position position="59"/>
    </location>
</feature>
<feature type="active site" evidence="13">
    <location>
        <position position="115"/>
    </location>
</feature>
<evidence type="ECO:0000259" key="17">
    <source>
        <dbReference type="SMART" id="SM00936"/>
    </source>
</evidence>
<evidence type="ECO:0000256" key="9">
    <source>
        <dbReference type="ARBA" id="ARBA00022960"/>
    </source>
</evidence>
<protein>
    <recommendedName>
        <fullName evidence="4">serine-type D-Ala-D-Ala carboxypeptidase</fullName>
        <ecNumber evidence="4">3.4.16.4</ecNumber>
    </recommendedName>
</protein>
<evidence type="ECO:0000256" key="16">
    <source>
        <dbReference type="SAM" id="SignalP"/>
    </source>
</evidence>
<dbReference type="EMBL" id="FLUN01000001">
    <property type="protein sequence ID" value="SBW04616.1"/>
    <property type="molecule type" value="Genomic_DNA"/>
</dbReference>
<keyword evidence="10" id="KW-0573">Peptidoglycan synthesis</keyword>
<evidence type="ECO:0000256" key="15">
    <source>
        <dbReference type="RuleBase" id="RU004016"/>
    </source>
</evidence>
<comment type="catalytic activity">
    <reaction evidence="12">
        <text>Preferential cleavage: (Ac)2-L-Lys-D-Ala-|-D-Ala. Also transpeptidation of peptidyl-alanyl moieties that are N-acyl substituents of D-alanine.</text>
        <dbReference type="EC" id="3.4.16.4"/>
    </reaction>
</comment>
<evidence type="ECO:0000313" key="18">
    <source>
        <dbReference type="EMBL" id="SBW04616.1"/>
    </source>
</evidence>
<dbReference type="Pfam" id="PF07943">
    <property type="entry name" value="PBP5_C"/>
    <property type="match status" value="1"/>
</dbReference>
<keyword evidence="9" id="KW-0133">Cell shape</keyword>
<evidence type="ECO:0000256" key="7">
    <source>
        <dbReference type="ARBA" id="ARBA00022729"/>
    </source>
</evidence>
<gene>
    <name evidence="18" type="ORF">KL86CLO1_11928</name>
</gene>
<dbReference type="Gene3D" id="2.60.410.10">
    <property type="entry name" value="D-Ala-D-Ala carboxypeptidase, C-terminal domain"/>
    <property type="match status" value="1"/>
</dbReference>
<feature type="chain" id="PRO_5012736076" description="serine-type D-Ala-D-Ala carboxypeptidase" evidence="16">
    <location>
        <begin position="23"/>
        <end position="386"/>
    </location>
</feature>
<dbReference type="SMART" id="SM00936">
    <property type="entry name" value="PBP5_C"/>
    <property type="match status" value="1"/>
</dbReference>
<dbReference type="InterPro" id="IPR037167">
    <property type="entry name" value="Peptidase_S11_C_sf"/>
</dbReference>
<dbReference type="PANTHER" id="PTHR21581:SF33">
    <property type="entry name" value="D-ALANYL-D-ALANINE CARBOXYPEPTIDASE DACB"/>
    <property type="match status" value="1"/>
</dbReference>
<organism evidence="18">
    <name type="scientific">uncultured Eubacteriales bacterium</name>
    <dbReference type="NCBI Taxonomy" id="172733"/>
    <lineage>
        <taxon>Bacteria</taxon>
        <taxon>Bacillati</taxon>
        <taxon>Bacillota</taxon>
        <taxon>Clostridia</taxon>
        <taxon>Eubacteriales</taxon>
        <taxon>environmental samples</taxon>
    </lineage>
</organism>
<dbReference type="PRINTS" id="PR00725">
    <property type="entry name" value="DADACBPTASE1"/>
</dbReference>
<evidence type="ECO:0000256" key="6">
    <source>
        <dbReference type="ARBA" id="ARBA00022670"/>
    </source>
</evidence>
<evidence type="ECO:0000256" key="10">
    <source>
        <dbReference type="ARBA" id="ARBA00022984"/>
    </source>
</evidence>
<evidence type="ECO:0000256" key="11">
    <source>
        <dbReference type="ARBA" id="ARBA00023316"/>
    </source>
</evidence>
<keyword evidence="8 18" id="KW-0378">Hydrolase</keyword>
<feature type="domain" description="Peptidase S11 D-Ala-D-Ala carboxypeptidase A C-terminal" evidence="17">
    <location>
        <begin position="263"/>
        <end position="351"/>
    </location>
</feature>
<accession>A0A212JYZ7</accession>
<evidence type="ECO:0000256" key="2">
    <source>
        <dbReference type="ARBA" id="ARBA00004752"/>
    </source>
</evidence>
<dbReference type="GO" id="GO:0009002">
    <property type="term" value="F:serine-type D-Ala-D-Ala carboxypeptidase activity"/>
    <property type="evidence" value="ECO:0007669"/>
    <property type="project" value="UniProtKB-EC"/>
</dbReference>
<comment type="function">
    <text evidence="1">Removes C-terminal D-alanyl residues from sugar-peptide cell wall precursors.</text>
</comment>
<dbReference type="GO" id="GO:0009252">
    <property type="term" value="P:peptidoglycan biosynthetic process"/>
    <property type="evidence" value="ECO:0007669"/>
    <property type="project" value="UniProtKB-UniPathway"/>
</dbReference>
<feature type="binding site" evidence="14">
    <location>
        <position position="216"/>
    </location>
    <ligand>
        <name>substrate</name>
    </ligand>
</feature>
<dbReference type="GO" id="GO:0006508">
    <property type="term" value="P:proteolysis"/>
    <property type="evidence" value="ECO:0007669"/>
    <property type="project" value="UniProtKB-KW"/>
</dbReference>